<dbReference type="AlphaFoldDB" id="A0A245ZCW2"/>
<dbReference type="Proteomes" id="UP000197290">
    <property type="component" value="Unassembled WGS sequence"/>
</dbReference>
<dbReference type="EMBL" id="NBBI01000014">
    <property type="protein sequence ID" value="OWK27540.1"/>
    <property type="molecule type" value="Genomic_DNA"/>
</dbReference>
<protein>
    <submittedName>
        <fullName evidence="1">Uncharacterized protein</fullName>
    </submittedName>
</protein>
<proteinExistence type="predicted"/>
<accession>A0A245ZCW2</accession>
<reference evidence="1 2" key="1">
    <citation type="submission" date="2017-03" db="EMBL/GenBank/DDBJ databases">
        <title>Genome sequence of Sphingomonas dokdonensis DSM 21029.</title>
        <authorList>
            <person name="Poehlein A."/>
            <person name="Wuebbeler J.H."/>
            <person name="Steinbuechel A."/>
            <person name="Daniel R."/>
        </authorList>
    </citation>
    <scope>NUCLEOTIDE SEQUENCE [LARGE SCALE GENOMIC DNA]</scope>
    <source>
        <strain evidence="1 2">DSM 21029</strain>
    </source>
</reference>
<gene>
    <name evidence="1" type="ORF">SPDO_33090</name>
</gene>
<name>A0A245ZCW2_9SPHN</name>
<evidence type="ECO:0000313" key="1">
    <source>
        <dbReference type="EMBL" id="OWK27540.1"/>
    </source>
</evidence>
<sequence>MMLAATIPVLNGCVPRTQVAPYRYRMTVEVDTPTGLRTGSSVIEVRPRLTGEFAADMAIVGEAVPVDLPDGRTIYALLWSRLAADWAGWIVLWLVRPPAMGNAPIADVVRAVAATRIPLVLPRRLPAGAGYPLIGMDARPSFVAFGDERRPKTIRFIDPDDIGGGMKLRRITLQVTDDAITHTIGDRLPWLASQRGSLKPSSMDAPLADRQLESLTEVAFVRRGY</sequence>
<evidence type="ECO:0000313" key="2">
    <source>
        <dbReference type="Proteomes" id="UP000197290"/>
    </source>
</evidence>
<organism evidence="1 2">
    <name type="scientific">Sphingomonas dokdonensis</name>
    <dbReference type="NCBI Taxonomy" id="344880"/>
    <lineage>
        <taxon>Bacteria</taxon>
        <taxon>Pseudomonadati</taxon>
        <taxon>Pseudomonadota</taxon>
        <taxon>Alphaproteobacteria</taxon>
        <taxon>Sphingomonadales</taxon>
        <taxon>Sphingomonadaceae</taxon>
        <taxon>Sphingomonas</taxon>
    </lineage>
</organism>
<keyword evidence="2" id="KW-1185">Reference proteome</keyword>
<comment type="caution">
    <text evidence="1">The sequence shown here is derived from an EMBL/GenBank/DDBJ whole genome shotgun (WGS) entry which is preliminary data.</text>
</comment>